<dbReference type="Proteomes" id="UP000265520">
    <property type="component" value="Unassembled WGS sequence"/>
</dbReference>
<dbReference type="EMBL" id="LXQA010110017">
    <property type="protein sequence ID" value="MCI18411.1"/>
    <property type="molecule type" value="Genomic_DNA"/>
</dbReference>
<accession>A0A392Q268</accession>
<feature type="region of interest" description="Disordered" evidence="1">
    <location>
        <begin position="1"/>
        <end position="38"/>
    </location>
</feature>
<protein>
    <submittedName>
        <fullName evidence="2">Uncharacterized protein</fullName>
    </submittedName>
</protein>
<keyword evidence="3" id="KW-1185">Reference proteome</keyword>
<dbReference type="AlphaFoldDB" id="A0A392Q268"/>
<proteinExistence type="predicted"/>
<name>A0A392Q268_9FABA</name>
<evidence type="ECO:0000313" key="2">
    <source>
        <dbReference type="EMBL" id="MCI18411.1"/>
    </source>
</evidence>
<comment type="caution">
    <text evidence="2">The sequence shown here is derived from an EMBL/GenBank/DDBJ whole genome shotgun (WGS) entry which is preliminary data.</text>
</comment>
<organism evidence="2 3">
    <name type="scientific">Trifolium medium</name>
    <dbReference type="NCBI Taxonomy" id="97028"/>
    <lineage>
        <taxon>Eukaryota</taxon>
        <taxon>Viridiplantae</taxon>
        <taxon>Streptophyta</taxon>
        <taxon>Embryophyta</taxon>
        <taxon>Tracheophyta</taxon>
        <taxon>Spermatophyta</taxon>
        <taxon>Magnoliopsida</taxon>
        <taxon>eudicotyledons</taxon>
        <taxon>Gunneridae</taxon>
        <taxon>Pentapetalae</taxon>
        <taxon>rosids</taxon>
        <taxon>fabids</taxon>
        <taxon>Fabales</taxon>
        <taxon>Fabaceae</taxon>
        <taxon>Papilionoideae</taxon>
        <taxon>50 kb inversion clade</taxon>
        <taxon>NPAAA clade</taxon>
        <taxon>Hologalegina</taxon>
        <taxon>IRL clade</taxon>
        <taxon>Trifolieae</taxon>
        <taxon>Trifolium</taxon>
    </lineage>
</organism>
<evidence type="ECO:0000256" key="1">
    <source>
        <dbReference type="SAM" id="MobiDB-lite"/>
    </source>
</evidence>
<feature type="compositionally biased region" description="Basic and acidic residues" evidence="1">
    <location>
        <begin position="18"/>
        <end position="27"/>
    </location>
</feature>
<evidence type="ECO:0000313" key="3">
    <source>
        <dbReference type="Proteomes" id="UP000265520"/>
    </source>
</evidence>
<feature type="non-terminal residue" evidence="2">
    <location>
        <position position="56"/>
    </location>
</feature>
<sequence>MNPSSNKLKRPRFQEGISFHEGHHHNDSGGSLHPNVDGDQVMCIFNSEQLDIPSNP</sequence>
<reference evidence="2 3" key="1">
    <citation type="journal article" date="2018" name="Front. Plant Sci.">
        <title>Red Clover (Trifolium pratense) and Zigzag Clover (T. medium) - A Picture of Genomic Similarities and Differences.</title>
        <authorList>
            <person name="Dluhosova J."/>
            <person name="Istvanek J."/>
            <person name="Nedelnik J."/>
            <person name="Repkova J."/>
        </authorList>
    </citation>
    <scope>NUCLEOTIDE SEQUENCE [LARGE SCALE GENOMIC DNA]</scope>
    <source>
        <strain evidence="3">cv. 10/8</strain>
        <tissue evidence="2">Leaf</tissue>
    </source>
</reference>